<dbReference type="AlphaFoldDB" id="A0A1H3DV05"/>
<dbReference type="STRING" id="61595.SAMN05421644_11024"/>
<name>A0A1H3DV05_ALLWA</name>
<keyword evidence="2" id="KW-1185">Reference proteome</keyword>
<evidence type="ECO:0000313" key="1">
    <source>
        <dbReference type="EMBL" id="SDX70246.1"/>
    </source>
</evidence>
<proteinExistence type="predicted"/>
<accession>A0A1H3DV05</accession>
<dbReference type="GO" id="GO:0003677">
    <property type="term" value="F:DNA binding"/>
    <property type="evidence" value="ECO:0007669"/>
    <property type="project" value="UniProtKB-KW"/>
</dbReference>
<dbReference type="Proteomes" id="UP000198672">
    <property type="component" value="Unassembled WGS sequence"/>
</dbReference>
<organism evidence="1 2">
    <name type="scientific">Allochromatium warmingii</name>
    <name type="common">Chromatium warmingii</name>
    <dbReference type="NCBI Taxonomy" id="61595"/>
    <lineage>
        <taxon>Bacteria</taxon>
        <taxon>Pseudomonadati</taxon>
        <taxon>Pseudomonadota</taxon>
        <taxon>Gammaproteobacteria</taxon>
        <taxon>Chromatiales</taxon>
        <taxon>Chromatiaceae</taxon>
        <taxon>Allochromatium</taxon>
    </lineage>
</organism>
<gene>
    <name evidence="1" type="ORF">SAMN05421644_11024</name>
</gene>
<protein>
    <submittedName>
        <fullName evidence="1">Predicted DNA-binding transcriptional regulator AlpA</fullName>
    </submittedName>
</protein>
<dbReference type="OrthoDB" id="5298532at2"/>
<dbReference type="Gene3D" id="1.10.238.160">
    <property type="match status" value="1"/>
</dbReference>
<dbReference type="EMBL" id="FNOW01000010">
    <property type="protein sequence ID" value="SDX70246.1"/>
    <property type="molecule type" value="Genomic_DNA"/>
</dbReference>
<keyword evidence="1" id="KW-0238">DNA-binding</keyword>
<evidence type="ECO:0000313" key="2">
    <source>
        <dbReference type="Proteomes" id="UP000198672"/>
    </source>
</evidence>
<sequence length="73" mass="7965">MANQLPETGFLRLPQIIGDKKVGTPPLIPVGKSCWWAGVKTGRFPSPVKLGQRVTVWRVEDIRALIENAQGAA</sequence>
<reference evidence="2" key="1">
    <citation type="submission" date="2016-10" db="EMBL/GenBank/DDBJ databases">
        <authorList>
            <person name="Varghese N."/>
            <person name="Submissions S."/>
        </authorList>
    </citation>
    <scope>NUCLEOTIDE SEQUENCE [LARGE SCALE GENOMIC DNA]</scope>
    <source>
        <strain evidence="2">DSM 173</strain>
    </source>
</reference>